<feature type="domain" description="D-isomer specific 2-hydroxyacid dehydrogenase catalytic" evidence="4">
    <location>
        <begin position="86"/>
        <end position="344"/>
    </location>
</feature>
<dbReference type="EMBL" id="CP000245">
    <property type="protein sequence ID" value="AEG94667.1"/>
    <property type="molecule type" value="Genomic_DNA"/>
</dbReference>
<keyword evidence="7" id="KW-1185">Reference proteome</keyword>
<dbReference type="SUPFAM" id="SSF52283">
    <property type="entry name" value="Formate/glycerate dehydrogenase catalytic domain-like"/>
    <property type="match status" value="1"/>
</dbReference>
<dbReference type="AlphaFoldDB" id="F5Y0S3"/>
<accession>F5Y0S3</accession>
<dbReference type="KEGG" id="rta:Rta_35540"/>
<dbReference type="InterPro" id="IPR006140">
    <property type="entry name" value="D-isomer_DH_NAD-bd"/>
</dbReference>
<dbReference type="InterPro" id="IPR036291">
    <property type="entry name" value="NAD(P)-bd_dom_sf"/>
</dbReference>
<proteinExistence type="inferred from homology"/>
<dbReference type="CDD" id="cd05300">
    <property type="entry name" value="2-Hacid_dh_1"/>
    <property type="match status" value="1"/>
</dbReference>
<keyword evidence="1 3" id="KW-0560">Oxidoreductase</keyword>
<dbReference type="eggNOG" id="COG0111">
    <property type="taxonomic scope" value="Bacteria"/>
</dbReference>
<evidence type="ECO:0000256" key="2">
    <source>
        <dbReference type="ARBA" id="ARBA00023027"/>
    </source>
</evidence>
<dbReference type="Pfam" id="PF02826">
    <property type="entry name" value="2-Hacid_dh_C"/>
    <property type="match status" value="1"/>
</dbReference>
<dbReference type="Gene3D" id="3.40.50.720">
    <property type="entry name" value="NAD(P)-binding Rossmann-like Domain"/>
    <property type="match status" value="2"/>
</dbReference>
<dbReference type="PATRIC" id="fig|365046.3.peg.3644"/>
<evidence type="ECO:0000259" key="4">
    <source>
        <dbReference type="Pfam" id="PF00389"/>
    </source>
</evidence>
<evidence type="ECO:0000256" key="1">
    <source>
        <dbReference type="ARBA" id="ARBA00023002"/>
    </source>
</evidence>
<dbReference type="SUPFAM" id="SSF51735">
    <property type="entry name" value="NAD(P)-binding Rossmann-fold domains"/>
    <property type="match status" value="1"/>
</dbReference>
<evidence type="ECO:0000313" key="6">
    <source>
        <dbReference type="EMBL" id="AEG94667.1"/>
    </source>
</evidence>
<organism evidence="6 7">
    <name type="scientific">Ramlibacter tataouinensis (strain ATCC BAA-407 / DSM 14655 / LMG 21543 / TTB310)</name>
    <dbReference type="NCBI Taxonomy" id="365046"/>
    <lineage>
        <taxon>Bacteria</taxon>
        <taxon>Pseudomonadati</taxon>
        <taxon>Pseudomonadota</taxon>
        <taxon>Betaproteobacteria</taxon>
        <taxon>Burkholderiales</taxon>
        <taxon>Comamonadaceae</taxon>
        <taxon>Ramlibacter</taxon>
    </lineage>
</organism>
<gene>
    <name evidence="6" type="ordered locus">Rta_35540</name>
</gene>
<dbReference type="Proteomes" id="UP000008385">
    <property type="component" value="Chromosome"/>
</dbReference>
<keyword evidence="2" id="KW-0520">NAD</keyword>
<feature type="domain" description="D-isomer specific 2-hydroxyacid dehydrogenase NAD-binding" evidence="5">
    <location>
        <begin position="138"/>
        <end position="313"/>
    </location>
</feature>
<dbReference type="GO" id="GO:0051287">
    <property type="term" value="F:NAD binding"/>
    <property type="evidence" value="ECO:0007669"/>
    <property type="project" value="InterPro"/>
</dbReference>
<dbReference type="GO" id="GO:0016616">
    <property type="term" value="F:oxidoreductase activity, acting on the CH-OH group of donors, NAD or NADP as acceptor"/>
    <property type="evidence" value="ECO:0007669"/>
    <property type="project" value="InterPro"/>
</dbReference>
<evidence type="ECO:0000256" key="3">
    <source>
        <dbReference type="RuleBase" id="RU003719"/>
    </source>
</evidence>
<reference evidence="6 7" key="2">
    <citation type="journal article" date="2011" name="PLoS ONE">
        <title>The Cyst-Dividing Bacterium Ramlibacter tataouinensis TTB310 Genome Reveals a Well-Stocked Toolbox for Adaptation to a Desert Environment.</title>
        <authorList>
            <person name="De Luca G."/>
            <person name="Barakat M."/>
            <person name="Ortet P."/>
            <person name="Fochesato S."/>
            <person name="Jourlin-Castelli C."/>
            <person name="Ansaldi M."/>
            <person name="Py B."/>
            <person name="Fichant G."/>
            <person name="Coutinho P.M."/>
            <person name="Voulhoux R."/>
            <person name="Bastien O."/>
            <person name="Marechal E."/>
            <person name="Henrissat B."/>
            <person name="Quentin Y."/>
            <person name="Noirot P."/>
            <person name="Filloux A."/>
            <person name="Mejean V."/>
            <person name="Dubow M.S."/>
            <person name="Barras F."/>
            <person name="Barbe V."/>
            <person name="Weissenbach J."/>
            <person name="Mihalcescu I."/>
            <person name="Vermeglio A."/>
            <person name="Achouak W."/>
            <person name="Heulin T."/>
        </authorList>
    </citation>
    <scope>NUCLEOTIDE SEQUENCE [LARGE SCALE GENOMIC DNA]</scope>
    <source>
        <strain evidence="7">ATCC BAA-407 / DSM 14655 / LMG 21543 / TTB310</strain>
    </source>
</reference>
<reference evidence="7" key="1">
    <citation type="submission" date="2006-01" db="EMBL/GenBank/DDBJ databases">
        <title>Genome of the cyst-dividing bacterium Ramlibacter tataouinensis.</title>
        <authorList>
            <person name="Barakat M."/>
            <person name="Ortet P."/>
            <person name="De Luca G."/>
            <person name="Jourlin-Castelli C."/>
            <person name="Ansaldi M."/>
            <person name="Py B."/>
            <person name="Fichant G."/>
            <person name="Coutinho P."/>
            <person name="Voulhoux R."/>
            <person name="Bastien O."/>
            <person name="Roy S."/>
            <person name="Marechal E."/>
            <person name="Henrissat B."/>
            <person name="Quentin Y."/>
            <person name="Noirot P."/>
            <person name="Filloux A."/>
            <person name="Mejean V."/>
            <person name="DuBow M."/>
            <person name="Barras F."/>
            <person name="Heulin T."/>
        </authorList>
    </citation>
    <scope>NUCLEOTIDE SEQUENCE [LARGE SCALE GENOMIC DNA]</scope>
    <source>
        <strain evidence="7">ATCC BAA-407 / DSM 14655 / LMG 21543 / TTB310</strain>
    </source>
</reference>
<evidence type="ECO:0000313" key="7">
    <source>
        <dbReference type="Proteomes" id="UP000008385"/>
    </source>
</evidence>
<dbReference type="PANTHER" id="PTHR43333:SF1">
    <property type="entry name" value="D-ISOMER SPECIFIC 2-HYDROXYACID DEHYDROGENASE NAD-BINDING DOMAIN-CONTAINING PROTEIN"/>
    <property type="match status" value="1"/>
</dbReference>
<protein>
    <submittedName>
        <fullName evidence="6">D-3-phosphoglycerate dehydrogenase (Phosphoglycerate dehydrogenase)-like protein</fullName>
    </submittedName>
</protein>
<dbReference type="Pfam" id="PF00389">
    <property type="entry name" value="2-Hacid_dh"/>
    <property type="match status" value="1"/>
</dbReference>
<evidence type="ECO:0000259" key="5">
    <source>
        <dbReference type="Pfam" id="PF02826"/>
    </source>
</evidence>
<dbReference type="HOGENOM" id="CLU_019796_1_0_4"/>
<sequence>MAGGGARVRRHGELNPPDGPLRLLMSAEAAGKLSPDIARVLGGRAHVTLSPDHPDAALAQAAFVSRDVTGLSTKHRVLPPTQRMYDALRAAAGLRWVHIHSAGADRPVFVELRERGVQVTTSSGANAPVVAQTAVLGLLMLARHWPRLLAAQRERRWAPLIESGLPRDLQGQTAIVVGWGPVGREIGRLLRALGLRVVAVRREAGSSADEDVRFVGVGQWRELLPQADWLVLACPLTPQTRGLVGAAELALLPPHGGIVNVARGEVVDEPALIAALQAQRLAGAYLDVFATEPLSPDSPLWDLPNVIVTPHSAGFSDGNEARVARMFLDNLGRWHRGEALANRVGG</sequence>
<name>F5Y0S3_RAMTT</name>
<dbReference type="InterPro" id="IPR006139">
    <property type="entry name" value="D-isomer_2_OHA_DH_cat_dom"/>
</dbReference>
<dbReference type="PANTHER" id="PTHR43333">
    <property type="entry name" value="2-HACID_DH_C DOMAIN-CONTAINING PROTEIN"/>
    <property type="match status" value="1"/>
</dbReference>
<comment type="similarity">
    <text evidence="3">Belongs to the D-isomer specific 2-hydroxyacid dehydrogenase family.</text>
</comment>
<dbReference type="STRING" id="365046.Rta_35540"/>